<evidence type="ECO:0000313" key="13">
    <source>
        <dbReference type="EMBL" id="KAK2892517.1"/>
    </source>
</evidence>
<dbReference type="Gene3D" id="6.20.50.160">
    <property type="match status" value="1"/>
</dbReference>
<dbReference type="InterPro" id="IPR008993">
    <property type="entry name" value="TIMP-like_OB-fold"/>
</dbReference>
<dbReference type="GO" id="GO:0004867">
    <property type="term" value="F:serine-type endopeptidase inhibitor activity"/>
    <property type="evidence" value="ECO:0007669"/>
    <property type="project" value="UniProtKB-KW"/>
</dbReference>
<keyword evidence="9" id="KW-0325">Glycoprotein</keyword>
<evidence type="ECO:0000256" key="3">
    <source>
        <dbReference type="ARBA" id="ARBA00022525"/>
    </source>
</evidence>
<dbReference type="EMBL" id="JAUYZG010000012">
    <property type="protein sequence ID" value="KAK2892517.1"/>
    <property type="molecule type" value="Genomic_DNA"/>
</dbReference>
<dbReference type="InterPro" id="IPR047565">
    <property type="entry name" value="Alpha-macroglob_thiol-ester_cl"/>
</dbReference>
<dbReference type="SUPFAM" id="SSF47686">
    <property type="entry name" value="Anaphylotoxins (complement system)"/>
    <property type="match status" value="1"/>
</dbReference>
<dbReference type="FunFam" id="2.60.40.1940:FF:000001">
    <property type="entry name" value="Complement component C3"/>
    <property type="match status" value="1"/>
</dbReference>
<dbReference type="SMART" id="SM01359">
    <property type="entry name" value="A2M_N_2"/>
    <property type="match status" value="1"/>
</dbReference>
<feature type="chain" id="PRO_5041715836" description="Complement C3" evidence="10">
    <location>
        <begin position="22"/>
        <end position="1635"/>
    </location>
</feature>
<gene>
    <name evidence="13" type="ORF">Q8A67_012505</name>
</gene>
<protein>
    <recommendedName>
        <fullName evidence="15">Complement C3</fullName>
    </recommendedName>
</protein>
<dbReference type="InterPro" id="IPR048848">
    <property type="entry name" value="C3_CUB2"/>
</dbReference>
<dbReference type="Pfam" id="PF17791">
    <property type="entry name" value="MG3"/>
    <property type="match status" value="1"/>
</dbReference>
<dbReference type="FunFam" id="2.60.40.1930:FF:000001">
    <property type="entry name" value="CD109 isoform 3"/>
    <property type="match status" value="1"/>
</dbReference>
<dbReference type="FunFam" id="2.60.40.1930:FF:000008">
    <property type="entry name" value="Complement C3"/>
    <property type="match status" value="1"/>
</dbReference>
<proteinExistence type="inferred from homology"/>
<dbReference type="CDD" id="cd00017">
    <property type="entry name" value="ANATO"/>
    <property type="match status" value="1"/>
</dbReference>
<dbReference type="Pfam" id="PF17789">
    <property type="entry name" value="MG4"/>
    <property type="match status" value="1"/>
</dbReference>
<keyword evidence="3" id="KW-0964">Secreted</keyword>
<dbReference type="SUPFAM" id="SSF48239">
    <property type="entry name" value="Terpenoid cyclases/Protein prenyltransferases"/>
    <property type="match status" value="1"/>
</dbReference>
<dbReference type="InterPro" id="IPR001134">
    <property type="entry name" value="Netrin_domain"/>
</dbReference>
<dbReference type="FunFam" id="2.60.40.10:FF:000155">
    <property type="entry name" value="complement C3 isoform X1"/>
    <property type="match status" value="1"/>
</dbReference>
<dbReference type="InterPro" id="IPR008930">
    <property type="entry name" value="Terpenoid_cyclase/PrenylTrfase"/>
</dbReference>
<dbReference type="SMART" id="SM01419">
    <property type="entry name" value="Thiol-ester_cl"/>
    <property type="match status" value="1"/>
</dbReference>
<dbReference type="InterPro" id="IPR011626">
    <property type="entry name" value="Alpha-macroglobulin_TED"/>
</dbReference>
<dbReference type="Pfam" id="PF07678">
    <property type="entry name" value="TED_complement"/>
    <property type="match status" value="1"/>
</dbReference>
<dbReference type="PANTHER" id="PTHR11412:SF81">
    <property type="entry name" value="COMPLEMENT C3"/>
    <property type="match status" value="1"/>
</dbReference>
<dbReference type="InterPro" id="IPR041555">
    <property type="entry name" value="MG3"/>
</dbReference>
<dbReference type="Pfam" id="PF17790">
    <property type="entry name" value="MG1"/>
    <property type="match status" value="1"/>
</dbReference>
<comment type="subcellular location">
    <subcellularLocation>
        <location evidence="1">Secreted</location>
    </subcellularLocation>
</comment>
<evidence type="ECO:0000256" key="1">
    <source>
        <dbReference type="ARBA" id="ARBA00004613"/>
    </source>
</evidence>
<dbReference type="Gene3D" id="2.60.40.1940">
    <property type="match status" value="1"/>
</dbReference>
<evidence type="ECO:0000313" key="14">
    <source>
        <dbReference type="Proteomes" id="UP001187343"/>
    </source>
</evidence>
<dbReference type="Proteomes" id="UP001187343">
    <property type="component" value="Unassembled WGS sequence"/>
</dbReference>
<keyword evidence="7" id="KW-0882">Thioester bond</keyword>
<evidence type="ECO:0000256" key="8">
    <source>
        <dbReference type="ARBA" id="ARBA00023157"/>
    </source>
</evidence>
<evidence type="ECO:0000256" key="10">
    <source>
        <dbReference type="SAM" id="SignalP"/>
    </source>
</evidence>
<dbReference type="Gene3D" id="2.60.40.10">
    <property type="entry name" value="Immunoglobulins"/>
    <property type="match status" value="2"/>
</dbReference>
<dbReference type="Pfam" id="PF21308">
    <property type="entry name" value="C3_CUB2"/>
    <property type="match status" value="1"/>
</dbReference>
<dbReference type="InterPro" id="IPR036595">
    <property type="entry name" value="A-macroglobulin_rcpt-bd_sf"/>
</dbReference>
<dbReference type="PROSITE" id="PS01178">
    <property type="entry name" value="ANAPHYLATOXIN_2"/>
    <property type="match status" value="1"/>
</dbReference>
<dbReference type="SUPFAM" id="SSF49410">
    <property type="entry name" value="Alpha-macroglobulin receptor domain"/>
    <property type="match status" value="1"/>
</dbReference>
<dbReference type="InterPro" id="IPR001599">
    <property type="entry name" value="Macroglobln_a2"/>
</dbReference>
<dbReference type="SMART" id="SM00104">
    <property type="entry name" value="ANATO"/>
    <property type="match status" value="1"/>
</dbReference>
<dbReference type="InterPro" id="IPR002890">
    <property type="entry name" value="MG2"/>
</dbReference>
<feature type="signal peptide" evidence="10">
    <location>
        <begin position="1"/>
        <end position="21"/>
    </location>
</feature>
<dbReference type="Gene3D" id="1.20.91.20">
    <property type="entry name" value="Anaphylotoxins (complement system)"/>
    <property type="match status" value="1"/>
</dbReference>
<dbReference type="Pfam" id="PF01821">
    <property type="entry name" value="ANATO"/>
    <property type="match status" value="1"/>
</dbReference>
<dbReference type="Gene3D" id="2.60.40.1930">
    <property type="match status" value="3"/>
</dbReference>
<dbReference type="PROSITE" id="PS01177">
    <property type="entry name" value="ANAPHYLATOXIN_1"/>
    <property type="match status" value="1"/>
</dbReference>
<evidence type="ECO:0000259" key="12">
    <source>
        <dbReference type="PROSITE" id="PS50189"/>
    </source>
</evidence>
<sequence>MDVKLLFLTVVLLSSPLLTLCDPLFVLSAPNLLRVGSTENVFVEAQDYSGENLMVTISVKNFPTKNLEMSHTSVTLTADNNFQKLTDIKISVDPNYLSGDPLEKKYVYLQAKFPSVTLEKVVMLSFQSGYIFVQTDKPIYTPGSTVHYRIFSLMPNLKPLSMTPIIVEIENPQGITVSSEKIFTEQGIKSGKYATLDVASLGIWKVVAMFSETPQKRFTADFEVKEYVLPTFELKLKPSSSFFYVDDQSLTVDIEAKYLFGKKVDGNAFVVFGVINNEKKTSISTSLQKVQIIKGEGTAKLTSQMITDTFSDINQLVGLSIYVSVSVLTESGSEMVEAERRGIQIVTSPYTIHFKKTPHFFKPGMPFDILVYVTNPDQTPAKKVEVEVNPGGVKGQTKDNGFAKVTINTLGGSSELEITAKTNDLNIKKDQQAVKSMIAHAYIPKGGSKNYLHVGIDAGELEIGDQIKVNLNVGQSPGLKDQDLTYMILSKGQIVQANKFKRQGQSLVTLSLFVTEDMVPSFRFVAYYHVGLYEVVSDSVWVDVKDTCMGTLKLEIKNKMNSYNTGSEVSLQITGDPGAKVGLVVVDKAVHVLNKNRLTQTQFWDIIEKHDTGCTPGSGRDSMGVFSDAGLIFESNTAGGTNIRTVPDCPIPAKKKRRAESLLQVTNTLVGKYSHDLKLCCIDGMRDNKLGYTCERRATYIIDGPECVKAFLHCCNEMKTRKDMKTEEKELILARSDDDDADYTDAEEIVSRSHFPESWLWDEVYLPTCEKCETSIANKVFHLKDSITTWQILAVALSPKLGICVAEPEEMVVYKSFFIDLKMPYSAVRGEQLEIKAIIHNYTPDRLKKVRVEFMETAGVCSSASKKGKHRMIVNIDKGSSIAVSYVIIPMTLENHMIEVKASIFEYEDGVKKMLKVVSEGVSKFESRNVDLNPTKNEEKRFVFKGDIPADQLPYTPAKTYISITGEEISQTVEQAINGNFMGRLIIQPSGCGEQNMVRMTLPLIATHYLDHTNQWETVGMERRNEAIEHIKTGYQGQLEYGKEDGSYAIWLHMPSSTWLTAYVAKVFAMANNLIPVDEKVLCNAIKWLVQRKQLSNGSFKEDSPVLQREMMGGVDGNDADASLTAFVLIALQESRDICAESVDSLHKSMENAVAFLKGRLPELYNPYAVAVTSYAMANANNLDRDILMRHSTEEEATLSWIVPGQYHHSQEATAYAVLALVKAKDFDKAGEAVHWLGRQQTYYGGYGTTQVTIMVFQAIAEYRTQVKERQNFNLDVELSMAGRTTPVRYTIKRNNMHLTRSNKMEINKEFTVTARGTGRATLSVLTLYYARPTVKKSDCTFFNLTVKMEKDTKTKPQETIETYNLILDFIYKNNSADATMTILDIGIPTGFTADENDLKALSSGKERYIQKFEVDKVLSERGSLILYLDKVSHNATERIVFRMHKFLNVGLLQPAAVTIYEYYSPDARCTKFYHPEREDGAIYRLCKGDLCYCAEENCSYQRKHDVTVQDRYKKACESGMDYVYKVTVEEMDLKTHSDIYEMKVDQVLKEGTDEDVDGKVRTFLGRPNCRKALGLEKGKSYLIMGKSVDLPELGGRLQYILGNHTWIEYWPEEESQTKSDLSVLVNNLRKGCIT</sequence>
<dbReference type="CDD" id="cd02896">
    <property type="entry name" value="complement_C3_C4_C5"/>
    <property type="match status" value="1"/>
</dbReference>
<dbReference type="Pfam" id="PF01759">
    <property type="entry name" value="NTR"/>
    <property type="match status" value="1"/>
</dbReference>
<dbReference type="PROSITE" id="PS50189">
    <property type="entry name" value="NTR"/>
    <property type="match status" value="1"/>
</dbReference>
<dbReference type="SMART" id="SM01361">
    <property type="entry name" value="A2M_recep"/>
    <property type="match status" value="1"/>
</dbReference>
<dbReference type="FunFam" id="2.40.50.120:FF:000013">
    <property type="entry name" value="Complement C3"/>
    <property type="match status" value="1"/>
</dbReference>
<name>A0AA88TMG1_9TELE</name>
<dbReference type="Pfam" id="PF07677">
    <property type="entry name" value="A2M_recep"/>
    <property type="match status" value="1"/>
</dbReference>
<evidence type="ECO:0000256" key="2">
    <source>
        <dbReference type="ARBA" id="ARBA00010952"/>
    </source>
</evidence>
<dbReference type="InterPro" id="IPR009048">
    <property type="entry name" value="A-macroglobulin_rcpt-bd"/>
</dbReference>
<feature type="domain" description="Anaphylatoxin-like" evidence="11">
    <location>
        <begin position="680"/>
        <end position="715"/>
    </location>
</feature>
<reference evidence="13" key="1">
    <citation type="submission" date="2023-08" db="EMBL/GenBank/DDBJ databases">
        <title>Chromosome-level Genome Assembly of mud carp (Cirrhinus molitorella).</title>
        <authorList>
            <person name="Liu H."/>
        </authorList>
    </citation>
    <scope>NUCLEOTIDE SEQUENCE</scope>
    <source>
        <strain evidence="13">Prfri</strain>
        <tissue evidence="13">Muscle</tissue>
    </source>
</reference>
<dbReference type="Gene3D" id="2.20.130.20">
    <property type="match status" value="1"/>
</dbReference>
<dbReference type="InterPro" id="IPR041425">
    <property type="entry name" value="C3/4/5_MG1"/>
</dbReference>
<dbReference type="InterPro" id="IPR018081">
    <property type="entry name" value="Anaphylatoxin_comp_syst"/>
</dbReference>
<dbReference type="InterPro" id="IPR050473">
    <property type="entry name" value="A2M/Complement_sys"/>
</dbReference>
<evidence type="ECO:0000259" key="11">
    <source>
        <dbReference type="PROSITE" id="PS01178"/>
    </source>
</evidence>
<keyword evidence="14" id="KW-1185">Reference proteome</keyword>
<dbReference type="GO" id="GO:0005615">
    <property type="term" value="C:extracellular space"/>
    <property type="evidence" value="ECO:0007669"/>
    <property type="project" value="InterPro"/>
</dbReference>
<evidence type="ECO:0000256" key="5">
    <source>
        <dbReference type="ARBA" id="ARBA00022729"/>
    </source>
</evidence>
<accession>A0AA88TMG1</accession>
<dbReference type="InterPro" id="IPR019742">
    <property type="entry name" value="MacrogloblnA2_CS"/>
</dbReference>
<keyword evidence="6" id="KW-0722">Serine protease inhibitor</keyword>
<keyword evidence="8" id="KW-1015">Disulfide bond</keyword>
<dbReference type="Gene3D" id="2.60.120.1540">
    <property type="match status" value="1"/>
</dbReference>
<dbReference type="Gene3D" id="1.50.10.20">
    <property type="match status" value="1"/>
</dbReference>
<dbReference type="FunFam" id="2.20.130.20:FF:000001">
    <property type="entry name" value="Complement C3"/>
    <property type="match status" value="1"/>
</dbReference>
<dbReference type="PROSITE" id="PS00477">
    <property type="entry name" value="ALPHA_2_MACROGLOBULIN"/>
    <property type="match status" value="1"/>
</dbReference>
<keyword evidence="5 10" id="KW-0732">Signal</keyword>
<evidence type="ECO:0000256" key="4">
    <source>
        <dbReference type="ARBA" id="ARBA00022690"/>
    </source>
</evidence>
<dbReference type="InterPro" id="IPR040839">
    <property type="entry name" value="MG4"/>
</dbReference>
<comment type="caution">
    <text evidence="13">The sequence shown here is derived from an EMBL/GenBank/DDBJ whole genome shotgun (WGS) entry which is preliminary data.</text>
</comment>
<evidence type="ECO:0008006" key="15">
    <source>
        <dbReference type="Google" id="ProtNLM"/>
    </source>
</evidence>
<dbReference type="Pfam" id="PF07703">
    <property type="entry name" value="A2M_BRD"/>
    <property type="match status" value="1"/>
</dbReference>
<dbReference type="InterPro" id="IPR018933">
    <property type="entry name" value="Netrin_module_non-TIMP"/>
</dbReference>
<dbReference type="Pfam" id="PF01835">
    <property type="entry name" value="MG2"/>
    <property type="match status" value="1"/>
</dbReference>
<feature type="domain" description="NTR" evidence="12">
    <location>
        <begin position="1499"/>
        <end position="1633"/>
    </location>
</feature>
<dbReference type="Gene3D" id="2.40.50.120">
    <property type="match status" value="1"/>
</dbReference>
<dbReference type="InterPro" id="IPR013783">
    <property type="entry name" value="Ig-like_fold"/>
</dbReference>
<dbReference type="Pfam" id="PF00207">
    <property type="entry name" value="A2M"/>
    <property type="match status" value="1"/>
</dbReference>
<dbReference type="InterPro" id="IPR011625">
    <property type="entry name" value="A2M_N_BRD"/>
</dbReference>
<dbReference type="FunFam" id="1.20.91.20:FF:000001">
    <property type="entry name" value="Complement C3"/>
    <property type="match status" value="1"/>
</dbReference>
<dbReference type="PANTHER" id="PTHR11412">
    <property type="entry name" value="MACROGLOBULIN / COMPLEMENT"/>
    <property type="match status" value="1"/>
</dbReference>
<evidence type="ECO:0000256" key="9">
    <source>
        <dbReference type="ARBA" id="ARBA00023180"/>
    </source>
</evidence>
<comment type="similarity">
    <text evidence="2">Belongs to the protease inhibitor I39 (alpha-2-macroglobulin) family.</text>
</comment>
<dbReference type="SMART" id="SM01360">
    <property type="entry name" value="A2M"/>
    <property type="match status" value="1"/>
</dbReference>
<dbReference type="SUPFAM" id="SSF50242">
    <property type="entry name" value="TIMP-like"/>
    <property type="match status" value="1"/>
</dbReference>
<evidence type="ECO:0000256" key="6">
    <source>
        <dbReference type="ARBA" id="ARBA00022900"/>
    </source>
</evidence>
<evidence type="ECO:0000256" key="7">
    <source>
        <dbReference type="ARBA" id="ARBA00022966"/>
    </source>
</evidence>
<organism evidence="13 14">
    <name type="scientific">Cirrhinus molitorella</name>
    <name type="common">mud carp</name>
    <dbReference type="NCBI Taxonomy" id="172907"/>
    <lineage>
        <taxon>Eukaryota</taxon>
        <taxon>Metazoa</taxon>
        <taxon>Chordata</taxon>
        <taxon>Craniata</taxon>
        <taxon>Vertebrata</taxon>
        <taxon>Euteleostomi</taxon>
        <taxon>Actinopterygii</taxon>
        <taxon>Neopterygii</taxon>
        <taxon>Teleostei</taxon>
        <taxon>Ostariophysi</taxon>
        <taxon>Cypriniformes</taxon>
        <taxon>Cyprinidae</taxon>
        <taxon>Labeoninae</taxon>
        <taxon>Labeonini</taxon>
        <taxon>Cirrhinus</taxon>
    </lineage>
</organism>
<dbReference type="Gene3D" id="2.60.40.690">
    <property type="entry name" value="Alpha-macroglobulin, receptor-binding domain"/>
    <property type="match status" value="1"/>
</dbReference>
<keyword evidence="4" id="KW-0646">Protease inhibitor</keyword>
<dbReference type="InterPro" id="IPR000020">
    <property type="entry name" value="Anaphylatoxin/fibulin"/>
</dbReference>
<dbReference type="SMART" id="SM00643">
    <property type="entry name" value="C345C"/>
    <property type="match status" value="1"/>
</dbReference>